<keyword evidence="2" id="KW-0472">Membrane</keyword>
<dbReference type="STRING" id="1862672.BO225_00500"/>
<keyword evidence="5" id="KW-1185">Reference proteome</keyword>
<sequence>MYRKMIASMVALSMLLPNTAYLYAKENGEDPKQEETKESVSIEQIAQDMQDKTFKLDEKSLLKIGSEKDPITIKNCTFELSGKTNTEADPNSREMKTYSKVLVNGNVTFENCTFKIQGEQRENSPMDCELYLEDGMIEFDGCDFEIDGYQGRAIGAYQGDVTFLKSTIQAVKTKKAPVLSVYEAKVVMDETKIDIQEGQSEEGMLFANGQSTGSIYFENSSDIVIENNAGTAMVLNATPIALKDSKLEVKGNQAGIEGGNWQITNEGSATLNDNQGLGLSLKNNTMKIDSSTLEVNGNQGAYQNLTDVNTVLDTSNITVRNTENVVLGSYVDLDSKIDLEKNGFEIGTKLDVAQKEETSENSNEGESSQEEAKTKQYTISIRMIDAENNEDLVQKSVGPLDEKAEYDIEPEIEAMLPKGYEIQEITETNKQGTSGTIQQDLEFVIQVMKQQEQKKEPEVNLYTLSLRYINAVNEEDIATVPLKDQKENEEVDLKTIALAHLPEGYKIVELPKEESLVMKQDESVDIYIQPINEYYVRVNYLDEETNKSIHYANKIAGLVQGSDWDASRFDQIKINGYTHVKTEGQVKGDAIAQDVTINVYYKKDSKGSADTNKDDSKKDPTKVDAANTATKTNEGLYITIGFVALAAILLFAFKLKRSHKKD</sequence>
<dbReference type="GeneID" id="78274435"/>
<evidence type="ECO:0000256" key="3">
    <source>
        <dbReference type="SAM" id="SignalP"/>
    </source>
</evidence>
<organism evidence="4 5">
    <name type="scientific">Dubosiella newyorkensis</name>
    <dbReference type="NCBI Taxonomy" id="1862672"/>
    <lineage>
        <taxon>Bacteria</taxon>
        <taxon>Bacillati</taxon>
        <taxon>Bacillota</taxon>
        <taxon>Erysipelotrichia</taxon>
        <taxon>Erysipelotrichales</taxon>
        <taxon>Erysipelotrichaceae</taxon>
        <taxon>Dubosiella</taxon>
    </lineage>
</organism>
<dbReference type="InterPro" id="IPR012332">
    <property type="entry name" value="Autotransporter_pectin_lyase_C"/>
</dbReference>
<dbReference type="Proteomes" id="UP000186705">
    <property type="component" value="Unassembled WGS sequence"/>
</dbReference>
<feature type="chain" id="PRO_5012843803" description="MucBP domain-containing protein" evidence="3">
    <location>
        <begin position="23"/>
        <end position="662"/>
    </location>
</feature>
<evidence type="ECO:0000313" key="4">
    <source>
        <dbReference type="EMBL" id="OLU47946.1"/>
    </source>
</evidence>
<reference evidence="4 5" key="1">
    <citation type="submission" date="2016-11" db="EMBL/GenBank/DDBJ databases">
        <title>Description of two novel members of the family Erysipelotrichaceae: Ileibacterium lipovorans gen. nov., sp. nov. and Dubosiella newyorkensis, gen. nov., sp. nov.</title>
        <authorList>
            <person name="Cox L.M."/>
            <person name="Sohn J."/>
            <person name="Tyrrell K.L."/>
            <person name="Citron D.M."/>
            <person name="Lawson P.A."/>
            <person name="Patel N.B."/>
            <person name="Iizumi T."/>
            <person name="Perez-Perez G.I."/>
            <person name="Goldstein E.J."/>
            <person name="Blaser M.J."/>
        </authorList>
    </citation>
    <scope>NUCLEOTIDE SEQUENCE [LARGE SCALE GENOMIC DNA]</scope>
    <source>
        <strain evidence="4 5">NYU-BL-A4</strain>
    </source>
</reference>
<feature type="transmembrane region" description="Helical" evidence="2">
    <location>
        <begin position="635"/>
        <end position="653"/>
    </location>
</feature>
<dbReference type="InterPro" id="IPR011050">
    <property type="entry name" value="Pectin_lyase_fold/virulence"/>
</dbReference>
<keyword evidence="2" id="KW-1133">Transmembrane helix</keyword>
<dbReference type="OrthoDB" id="2195299at2"/>
<proteinExistence type="predicted"/>
<dbReference type="EMBL" id="MPKA01000021">
    <property type="protein sequence ID" value="OLU47946.1"/>
    <property type="molecule type" value="Genomic_DNA"/>
</dbReference>
<evidence type="ECO:0000256" key="2">
    <source>
        <dbReference type="SAM" id="Phobius"/>
    </source>
</evidence>
<dbReference type="RefSeq" id="WP_076340348.1">
    <property type="nucleotide sequence ID" value="NZ_CAMRDH010000033.1"/>
</dbReference>
<feature type="signal peptide" evidence="3">
    <location>
        <begin position="1"/>
        <end position="22"/>
    </location>
</feature>
<name>A0A1U7NQN4_9FIRM</name>
<protein>
    <recommendedName>
        <fullName evidence="6">MucBP domain-containing protein</fullName>
    </recommendedName>
</protein>
<evidence type="ECO:0000313" key="5">
    <source>
        <dbReference type="Proteomes" id="UP000186705"/>
    </source>
</evidence>
<keyword evidence="2" id="KW-0812">Transmembrane</keyword>
<keyword evidence="3" id="KW-0732">Signal</keyword>
<dbReference type="Gene3D" id="3.10.20.320">
    <property type="entry name" value="Putative peptidoglycan bound protein (lpxtg motif)"/>
    <property type="match status" value="1"/>
</dbReference>
<accession>A0A1U7NQN4</accession>
<comment type="caution">
    <text evidence="4">The sequence shown here is derived from an EMBL/GenBank/DDBJ whole genome shotgun (WGS) entry which is preliminary data.</text>
</comment>
<gene>
    <name evidence="4" type="ORF">BO225_00500</name>
</gene>
<dbReference type="AlphaFoldDB" id="A0A1U7NQN4"/>
<evidence type="ECO:0000256" key="1">
    <source>
        <dbReference type="SAM" id="MobiDB-lite"/>
    </source>
</evidence>
<feature type="region of interest" description="Disordered" evidence="1">
    <location>
        <begin position="352"/>
        <end position="374"/>
    </location>
</feature>
<dbReference type="Gene3D" id="2.160.20.20">
    <property type="match status" value="1"/>
</dbReference>
<evidence type="ECO:0008006" key="6">
    <source>
        <dbReference type="Google" id="ProtNLM"/>
    </source>
</evidence>
<dbReference type="SUPFAM" id="SSF51126">
    <property type="entry name" value="Pectin lyase-like"/>
    <property type="match status" value="1"/>
</dbReference>